<dbReference type="EMBL" id="JANPWB010000001">
    <property type="protein sequence ID" value="KAJ1218556.1"/>
    <property type="molecule type" value="Genomic_DNA"/>
</dbReference>
<protein>
    <submittedName>
        <fullName evidence="1">Uncharacterized protein</fullName>
    </submittedName>
</protein>
<evidence type="ECO:0000313" key="1">
    <source>
        <dbReference type="EMBL" id="KAJ1218556.1"/>
    </source>
</evidence>
<gene>
    <name evidence="1" type="ORF">NDU88_006134</name>
</gene>
<name>A0AAV7X0B7_PLEWA</name>
<proteinExistence type="predicted"/>
<accession>A0AAV7X0B7</accession>
<reference evidence="1" key="1">
    <citation type="journal article" date="2022" name="bioRxiv">
        <title>Sequencing and chromosome-scale assembly of the giantPleurodeles waltlgenome.</title>
        <authorList>
            <person name="Brown T."/>
            <person name="Elewa A."/>
            <person name="Iarovenko S."/>
            <person name="Subramanian E."/>
            <person name="Araus A.J."/>
            <person name="Petzold A."/>
            <person name="Susuki M."/>
            <person name="Suzuki K.-i.T."/>
            <person name="Hayashi T."/>
            <person name="Toyoda A."/>
            <person name="Oliveira C."/>
            <person name="Osipova E."/>
            <person name="Leigh N.D."/>
            <person name="Simon A."/>
            <person name="Yun M.H."/>
        </authorList>
    </citation>
    <scope>NUCLEOTIDE SEQUENCE</scope>
    <source>
        <strain evidence="1">20211129_DDA</strain>
        <tissue evidence="1">Liver</tissue>
    </source>
</reference>
<sequence>MGCLELSGTGGLSLEDARGRLAVQGRGPEAWRPAGRQRGCGGALSGGRGSLVRWACGRGSPAGLVPEWRDSGALLLGPASEDAVGLGRRSAVRAARGGLCLAQRKERSLGVAPRSALQLLVRGPPKRILLPVLTHRGPADIPEL</sequence>
<evidence type="ECO:0000313" key="2">
    <source>
        <dbReference type="Proteomes" id="UP001066276"/>
    </source>
</evidence>
<dbReference type="AlphaFoldDB" id="A0AAV7X0B7"/>
<keyword evidence="2" id="KW-1185">Reference proteome</keyword>
<comment type="caution">
    <text evidence="1">The sequence shown here is derived from an EMBL/GenBank/DDBJ whole genome shotgun (WGS) entry which is preliminary data.</text>
</comment>
<organism evidence="1 2">
    <name type="scientific">Pleurodeles waltl</name>
    <name type="common">Iberian ribbed newt</name>
    <dbReference type="NCBI Taxonomy" id="8319"/>
    <lineage>
        <taxon>Eukaryota</taxon>
        <taxon>Metazoa</taxon>
        <taxon>Chordata</taxon>
        <taxon>Craniata</taxon>
        <taxon>Vertebrata</taxon>
        <taxon>Euteleostomi</taxon>
        <taxon>Amphibia</taxon>
        <taxon>Batrachia</taxon>
        <taxon>Caudata</taxon>
        <taxon>Salamandroidea</taxon>
        <taxon>Salamandridae</taxon>
        <taxon>Pleurodelinae</taxon>
        <taxon>Pleurodeles</taxon>
    </lineage>
</organism>
<dbReference type="Proteomes" id="UP001066276">
    <property type="component" value="Chromosome 1_1"/>
</dbReference>